<dbReference type="GO" id="GO:0006396">
    <property type="term" value="P:RNA processing"/>
    <property type="evidence" value="ECO:0007669"/>
    <property type="project" value="TreeGrafter"/>
</dbReference>
<organism evidence="5 6">
    <name type="scientific">Fasciola gigantica</name>
    <name type="common">Giant liver fluke</name>
    <dbReference type="NCBI Taxonomy" id="46835"/>
    <lineage>
        <taxon>Eukaryota</taxon>
        <taxon>Metazoa</taxon>
        <taxon>Spiralia</taxon>
        <taxon>Lophotrochozoa</taxon>
        <taxon>Platyhelminthes</taxon>
        <taxon>Trematoda</taxon>
        <taxon>Digenea</taxon>
        <taxon>Plagiorchiida</taxon>
        <taxon>Echinostomata</taxon>
        <taxon>Echinostomatoidea</taxon>
        <taxon>Fasciolidae</taxon>
        <taxon>Fasciola</taxon>
    </lineage>
</organism>
<keyword evidence="6" id="KW-1185">Reference proteome</keyword>
<dbReference type="Pfam" id="PF08698">
    <property type="entry name" value="Fcf2"/>
    <property type="match status" value="1"/>
</dbReference>
<dbReference type="GO" id="GO:0016740">
    <property type="term" value="F:transferase activity"/>
    <property type="evidence" value="ECO:0007669"/>
    <property type="project" value="UniProtKB-KW"/>
</dbReference>
<evidence type="ECO:0000256" key="1">
    <source>
        <dbReference type="ARBA" id="ARBA00004604"/>
    </source>
</evidence>
<dbReference type="GO" id="GO:0003723">
    <property type="term" value="F:RNA binding"/>
    <property type="evidence" value="ECO:0007669"/>
    <property type="project" value="TreeGrafter"/>
</dbReference>
<keyword evidence="2" id="KW-0539">Nucleus</keyword>
<dbReference type="AlphaFoldDB" id="A0A504YM39"/>
<dbReference type="InterPro" id="IPR014810">
    <property type="entry name" value="Fcf2_C"/>
</dbReference>
<dbReference type="GO" id="GO:0005730">
    <property type="term" value="C:nucleolus"/>
    <property type="evidence" value="ECO:0007669"/>
    <property type="project" value="UniProtKB-SubCell"/>
</dbReference>
<comment type="subcellular location">
    <subcellularLocation>
        <location evidence="1">Nucleus</location>
        <location evidence="1">Nucleolus</location>
    </subcellularLocation>
</comment>
<reference evidence="5 6" key="1">
    <citation type="submission" date="2019-04" db="EMBL/GenBank/DDBJ databases">
        <title>Annotation for the trematode Fasciola gigantica.</title>
        <authorList>
            <person name="Choi Y.-J."/>
        </authorList>
    </citation>
    <scope>NUCLEOTIDE SEQUENCE [LARGE SCALE GENOMIC DNA]</scope>
    <source>
        <strain evidence="5">Uganda_cow_1</strain>
    </source>
</reference>
<evidence type="ECO:0000313" key="6">
    <source>
        <dbReference type="Proteomes" id="UP000316759"/>
    </source>
</evidence>
<dbReference type="InterPro" id="IPR039883">
    <property type="entry name" value="Fcf2/DNTTIP2"/>
</dbReference>
<dbReference type="STRING" id="46835.A0A504YM39"/>
<dbReference type="PANTHER" id="PTHR21686">
    <property type="entry name" value="DEOXYNUCLEOTIDYLTRANSFERASE TERMINAL-INTERACTING PROTEIN 2"/>
    <property type="match status" value="1"/>
</dbReference>
<feature type="region of interest" description="Disordered" evidence="3">
    <location>
        <begin position="206"/>
        <end position="240"/>
    </location>
</feature>
<comment type="caution">
    <text evidence="5">The sequence shown here is derived from an EMBL/GenBank/DDBJ whole genome shotgun (WGS) entry which is preliminary data.</text>
</comment>
<dbReference type="Proteomes" id="UP000316759">
    <property type="component" value="Unassembled WGS sequence"/>
</dbReference>
<protein>
    <submittedName>
        <fullName evidence="5">Deoxynucleotidyltransferase terminal interacting</fullName>
    </submittedName>
</protein>
<evidence type="ECO:0000313" key="5">
    <source>
        <dbReference type="EMBL" id="TPP61389.1"/>
    </source>
</evidence>
<proteinExistence type="predicted"/>
<name>A0A504YM39_FASGI</name>
<gene>
    <name evidence="5" type="ORF">FGIG_00743</name>
</gene>
<evidence type="ECO:0000259" key="4">
    <source>
        <dbReference type="Pfam" id="PF08698"/>
    </source>
</evidence>
<evidence type="ECO:0000256" key="3">
    <source>
        <dbReference type="SAM" id="MobiDB-lite"/>
    </source>
</evidence>
<accession>A0A504YM39</accession>
<feature type="compositionally biased region" description="Basic residues" evidence="3">
    <location>
        <begin position="213"/>
        <end position="234"/>
    </location>
</feature>
<sequence>MNIEEPHFISYKKPKLWKPPIKLSDCSSEYLAHCPVDYSLLRNPFSKKPEKFDPEEEAKLWRGLGIVRPVEEPDTPVTDDAEVSNVFFMSCCHSVDGIYICIRYDFAERQSKLANWFDLPKPNVTDEDREDLDVVRMRRALTTATHVRRSDTKARYYQRGVVVDDPGSFYDRLPRKQRGKTIVDELLANAELMRQQRKRYSKIERENAEKRSAMRRQKQQHLKRLKQKGAKKQRTIVVPT</sequence>
<keyword evidence="5" id="KW-0808">Transferase</keyword>
<dbReference type="PANTHER" id="PTHR21686:SF12">
    <property type="entry name" value="DEOXYNUCLEOTIDYLTRANSFERASE TERMINAL-INTERACTING PROTEIN 2"/>
    <property type="match status" value="1"/>
</dbReference>
<feature type="domain" description="Fcf2 pre-rRNA processing C-terminal" evidence="4">
    <location>
        <begin position="109"/>
        <end position="198"/>
    </location>
</feature>
<evidence type="ECO:0000256" key="2">
    <source>
        <dbReference type="ARBA" id="ARBA00023242"/>
    </source>
</evidence>
<dbReference type="OrthoDB" id="427886at2759"/>
<dbReference type="EMBL" id="SUNJ01008217">
    <property type="protein sequence ID" value="TPP61389.1"/>
    <property type="molecule type" value="Genomic_DNA"/>
</dbReference>